<evidence type="ECO:0000256" key="6">
    <source>
        <dbReference type="SAM" id="SignalP"/>
    </source>
</evidence>
<feature type="chain" id="PRO_5012632331" description="Putative aliphatic sulfonates-binding protein" evidence="6">
    <location>
        <begin position="27"/>
        <end position="319"/>
    </location>
</feature>
<evidence type="ECO:0000256" key="1">
    <source>
        <dbReference type="ARBA" id="ARBA00010742"/>
    </source>
</evidence>
<organism evidence="8 9">
    <name type="scientific">Teichococcus rhizosphaerae</name>
    <dbReference type="NCBI Taxonomy" id="1335062"/>
    <lineage>
        <taxon>Bacteria</taxon>
        <taxon>Pseudomonadati</taxon>
        <taxon>Pseudomonadota</taxon>
        <taxon>Alphaproteobacteria</taxon>
        <taxon>Acetobacterales</taxon>
        <taxon>Roseomonadaceae</taxon>
        <taxon>Roseomonas</taxon>
    </lineage>
</organism>
<dbReference type="AlphaFoldDB" id="A0A2C6Z3N7"/>
<dbReference type="SMART" id="SM00062">
    <property type="entry name" value="PBPb"/>
    <property type="match status" value="1"/>
</dbReference>
<dbReference type="Proteomes" id="UP000223527">
    <property type="component" value="Unassembled WGS sequence"/>
</dbReference>
<comment type="similarity">
    <text evidence="1">Belongs to the bacterial solute-binding protein SsuA/TauA family.</text>
</comment>
<evidence type="ECO:0000256" key="4">
    <source>
        <dbReference type="ARBA" id="ARBA00055538"/>
    </source>
</evidence>
<keyword evidence="2" id="KW-0813">Transport</keyword>
<comment type="function">
    <text evidence="4">Part of a binding-protein-dependent transport system for aliphatic sulfonates. Putative binding protein.</text>
</comment>
<evidence type="ECO:0000313" key="9">
    <source>
        <dbReference type="Proteomes" id="UP000223527"/>
    </source>
</evidence>
<dbReference type="Gene3D" id="3.40.190.10">
    <property type="entry name" value="Periplasmic binding protein-like II"/>
    <property type="match status" value="2"/>
</dbReference>
<evidence type="ECO:0000256" key="3">
    <source>
        <dbReference type="ARBA" id="ARBA00022729"/>
    </source>
</evidence>
<evidence type="ECO:0000259" key="7">
    <source>
        <dbReference type="SMART" id="SM00062"/>
    </source>
</evidence>
<feature type="domain" description="Solute-binding protein family 3/N-terminal" evidence="7">
    <location>
        <begin position="31"/>
        <end position="250"/>
    </location>
</feature>
<gene>
    <name evidence="8" type="ORF">CR162_20280</name>
</gene>
<sequence>MHRRTLARLSAGALALPFLGPSASQAAGPGVLRIGWLRAPNDITTGRARGTLERAAAAQGVRVEWAGPFAAAAPALEALNAGSIDITAGSSPACVTALSAGIPMVIFAYQKMSPAAEGILVKRDSPIRTLAELRGRSVAVNRGGTGEYLLVRALERHGIDPASVRRAYLTPSDSGAAFAQGHVDAWASWDPFIAIALRAYDARVLADGAAIGSDNAVTLMAHAEMAARRCPLLQAVFAACRADNEWAQANPAEAGRIWTGAMGLPAELAPAIGANNAVPMRAPTEADVAQIARIADWYVAHRIVPRRPDIAAGVVRLEG</sequence>
<proteinExistence type="inferred from homology"/>
<dbReference type="FunFam" id="3.40.190.10:FF:000050">
    <property type="entry name" value="Sulfonate ABC transporter substrate-binding protein"/>
    <property type="match status" value="1"/>
</dbReference>
<dbReference type="PANTHER" id="PTHR30024">
    <property type="entry name" value="ALIPHATIC SULFONATES-BINDING PROTEIN-RELATED"/>
    <property type="match status" value="1"/>
</dbReference>
<dbReference type="EMBL" id="PDNU01000066">
    <property type="protein sequence ID" value="PHK93131.1"/>
    <property type="molecule type" value="Genomic_DNA"/>
</dbReference>
<name>A0A2C6Z3N7_9PROT</name>
<dbReference type="InterPro" id="IPR001638">
    <property type="entry name" value="Solute-binding_3/MltF_N"/>
</dbReference>
<feature type="signal peptide" evidence="6">
    <location>
        <begin position="1"/>
        <end position="26"/>
    </location>
</feature>
<evidence type="ECO:0000256" key="5">
    <source>
        <dbReference type="ARBA" id="ARBA00070228"/>
    </source>
</evidence>
<keyword evidence="3 6" id="KW-0732">Signal</keyword>
<dbReference type="OrthoDB" id="7374754at2"/>
<keyword evidence="9" id="KW-1185">Reference proteome</keyword>
<evidence type="ECO:0000256" key="2">
    <source>
        <dbReference type="ARBA" id="ARBA00022448"/>
    </source>
</evidence>
<evidence type="ECO:0000313" key="8">
    <source>
        <dbReference type="EMBL" id="PHK93131.1"/>
    </source>
</evidence>
<accession>A0A2C6Z3N7</accession>
<dbReference type="PANTHER" id="PTHR30024:SF42">
    <property type="entry name" value="ALIPHATIC SULFONATES-BINDING PROTEIN-RELATED"/>
    <property type="match status" value="1"/>
</dbReference>
<dbReference type="SUPFAM" id="SSF53850">
    <property type="entry name" value="Periplasmic binding protein-like II"/>
    <property type="match status" value="1"/>
</dbReference>
<dbReference type="RefSeq" id="WP_099097321.1">
    <property type="nucleotide sequence ID" value="NZ_PDNU01000066.1"/>
</dbReference>
<comment type="caution">
    <text evidence="8">The sequence shown here is derived from an EMBL/GenBank/DDBJ whole genome shotgun (WGS) entry which is preliminary data.</text>
</comment>
<dbReference type="Pfam" id="PF09084">
    <property type="entry name" value="NMT1"/>
    <property type="match status" value="1"/>
</dbReference>
<reference evidence="8 9" key="1">
    <citation type="submission" date="2017-10" db="EMBL/GenBank/DDBJ databases">
        <authorList>
            <person name="Banno H."/>
            <person name="Chua N.-H."/>
        </authorList>
    </citation>
    <scope>NUCLEOTIDE SEQUENCE [LARGE SCALE GENOMIC DNA]</scope>
    <source>
        <strain evidence="8 9">YW11</strain>
    </source>
</reference>
<dbReference type="InterPro" id="IPR015168">
    <property type="entry name" value="SsuA/THI5"/>
</dbReference>
<protein>
    <recommendedName>
        <fullName evidence="5">Putative aliphatic sulfonates-binding protein</fullName>
    </recommendedName>
</protein>